<dbReference type="PANTHER" id="PTHR43537:SF45">
    <property type="entry name" value="GNTR FAMILY REGULATORY PROTEIN"/>
    <property type="match status" value="1"/>
</dbReference>
<feature type="domain" description="HTH gntR-type" evidence="4">
    <location>
        <begin position="6"/>
        <end position="73"/>
    </location>
</feature>
<dbReference type="InterPro" id="IPR000524">
    <property type="entry name" value="Tscrpt_reg_HTH_GntR"/>
</dbReference>
<dbReference type="CDD" id="cd07377">
    <property type="entry name" value="WHTH_GntR"/>
    <property type="match status" value="1"/>
</dbReference>
<accession>A0A7X0RKP7</accession>
<reference evidence="5 6" key="1">
    <citation type="submission" date="2020-08" db="EMBL/GenBank/DDBJ databases">
        <title>Cohnella phylogeny.</title>
        <authorList>
            <person name="Dunlap C."/>
        </authorList>
    </citation>
    <scope>NUCLEOTIDE SEQUENCE [LARGE SCALE GENOMIC DNA]</scope>
    <source>
        <strain evidence="5 6">DSM 28246</strain>
    </source>
</reference>
<dbReference type="InterPro" id="IPR036388">
    <property type="entry name" value="WH-like_DNA-bd_sf"/>
</dbReference>
<keyword evidence="6" id="KW-1185">Reference proteome</keyword>
<dbReference type="Pfam" id="PF00392">
    <property type="entry name" value="GntR"/>
    <property type="match status" value="1"/>
</dbReference>
<keyword evidence="1" id="KW-0805">Transcription regulation</keyword>
<dbReference type="Gene3D" id="1.20.120.530">
    <property type="entry name" value="GntR ligand-binding domain-like"/>
    <property type="match status" value="1"/>
</dbReference>
<dbReference type="SMART" id="SM00895">
    <property type="entry name" value="FCD"/>
    <property type="match status" value="1"/>
</dbReference>
<evidence type="ECO:0000313" key="6">
    <source>
        <dbReference type="Proteomes" id="UP000547209"/>
    </source>
</evidence>
<dbReference type="PROSITE" id="PS50949">
    <property type="entry name" value="HTH_GNTR"/>
    <property type="match status" value="1"/>
</dbReference>
<dbReference type="AlphaFoldDB" id="A0A7X0RKP7"/>
<dbReference type="RefSeq" id="WP_185140536.1">
    <property type="nucleotide sequence ID" value="NZ_JACJVP010000001.1"/>
</dbReference>
<keyword evidence="2" id="KW-0238">DNA-binding</keyword>
<evidence type="ECO:0000259" key="4">
    <source>
        <dbReference type="PROSITE" id="PS50949"/>
    </source>
</evidence>
<dbReference type="PANTHER" id="PTHR43537">
    <property type="entry name" value="TRANSCRIPTIONAL REGULATOR, GNTR FAMILY"/>
    <property type="match status" value="1"/>
</dbReference>
<dbReference type="GO" id="GO:0003700">
    <property type="term" value="F:DNA-binding transcription factor activity"/>
    <property type="evidence" value="ECO:0007669"/>
    <property type="project" value="InterPro"/>
</dbReference>
<dbReference type="Pfam" id="PF07729">
    <property type="entry name" value="FCD"/>
    <property type="match status" value="1"/>
</dbReference>
<keyword evidence="3" id="KW-0804">Transcription</keyword>
<dbReference type="SMART" id="SM00345">
    <property type="entry name" value="HTH_GNTR"/>
    <property type="match status" value="1"/>
</dbReference>
<evidence type="ECO:0000313" key="5">
    <source>
        <dbReference type="EMBL" id="MBB6669088.1"/>
    </source>
</evidence>
<comment type="caution">
    <text evidence="5">The sequence shown here is derived from an EMBL/GenBank/DDBJ whole genome shotgun (WGS) entry which is preliminary data.</text>
</comment>
<dbReference type="GO" id="GO:0003677">
    <property type="term" value="F:DNA binding"/>
    <property type="evidence" value="ECO:0007669"/>
    <property type="project" value="UniProtKB-KW"/>
</dbReference>
<dbReference type="SUPFAM" id="SSF48008">
    <property type="entry name" value="GntR ligand-binding domain-like"/>
    <property type="match status" value="1"/>
</dbReference>
<dbReference type="Proteomes" id="UP000547209">
    <property type="component" value="Unassembled WGS sequence"/>
</dbReference>
<name>A0A7X0RKP7_9BACL</name>
<dbReference type="InterPro" id="IPR036390">
    <property type="entry name" value="WH_DNA-bd_sf"/>
</dbReference>
<organism evidence="5 6">
    <name type="scientific">Cohnella nanjingensis</name>
    <dbReference type="NCBI Taxonomy" id="1387779"/>
    <lineage>
        <taxon>Bacteria</taxon>
        <taxon>Bacillati</taxon>
        <taxon>Bacillota</taxon>
        <taxon>Bacilli</taxon>
        <taxon>Bacillales</taxon>
        <taxon>Paenibacillaceae</taxon>
        <taxon>Cohnella</taxon>
    </lineage>
</organism>
<proteinExistence type="predicted"/>
<gene>
    <name evidence="5" type="ORF">H7C19_00145</name>
</gene>
<dbReference type="InterPro" id="IPR011711">
    <property type="entry name" value="GntR_C"/>
</dbReference>
<sequence>MDERGQTLSEQVHLALRESIVRGELPPGRRLLVLEIANALEISQAPVREALERLKQEGLLDSKSNKGSVVADIRKEEIEEIYALRELIEWHAVRQCLPMLRQSDLDELDAICERMRNAAESDDHFRFIDLDMDFHRFFFAKAGNRTILQLWDQITVKIKRFLAITNKLYFPDLLSIAEGHSPLIEALRAGDEAEIERRFIRHINEVWWRMDKSKDLQRTRR</sequence>
<dbReference type="Gene3D" id="1.10.10.10">
    <property type="entry name" value="Winged helix-like DNA-binding domain superfamily/Winged helix DNA-binding domain"/>
    <property type="match status" value="1"/>
</dbReference>
<evidence type="ECO:0000256" key="3">
    <source>
        <dbReference type="ARBA" id="ARBA00023163"/>
    </source>
</evidence>
<dbReference type="EMBL" id="JACJVP010000001">
    <property type="protein sequence ID" value="MBB6669088.1"/>
    <property type="molecule type" value="Genomic_DNA"/>
</dbReference>
<protein>
    <submittedName>
        <fullName evidence="5">GntR family transcriptional regulator</fullName>
    </submittedName>
</protein>
<evidence type="ECO:0000256" key="1">
    <source>
        <dbReference type="ARBA" id="ARBA00023015"/>
    </source>
</evidence>
<dbReference type="InterPro" id="IPR008920">
    <property type="entry name" value="TF_FadR/GntR_C"/>
</dbReference>
<dbReference type="SUPFAM" id="SSF46785">
    <property type="entry name" value="Winged helix' DNA-binding domain"/>
    <property type="match status" value="1"/>
</dbReference>
<evidence type="ECO:0000256" key="2">
    <source>
        <dbReference type="ARBA" id="ARBA00023125"/>
    </source>
</evidence>